<reference evidence="2" key="1">
    <citation type="submission" date="2022-07" db="EMBL/GenBank/DDBJ databases">
        <title>Draft genome sequence of Zalerion maritima ATCC 34329, a (micro)plastics degrading marine fungus.</title>
        <authorList>
            <person name="Paco A."/>
            <person name="Goncalves M.F.M."/>
            <person name="Rocha-Santos T.A.P."/>
            <person name="Alves A."/>
        </authorList>
    </citation>
    <scope>NUCLEOTIDE SEQUENCE</scope>
    <source>
        <strain evidence="2">ATCC 34329</strain>
    </source>
</reference>
<feature type="compositionally biased region" description="Basic and acidic residues" evidence="1">
    <location>
        <begin position="63"/>
        <end position="72"/>
    </location>
</feature>
<comment type="caution">
    <text evidence="2">The sequence shown here is derived from an EMBL/GenBank/DDBJ whole genome shotgun (WGS) entry which is preliminary data.</text>
</comment>
<dbReference type="AlphaFoldDB" id="A0AAD5RST6"/>
<evidence type="ECO:0000256" key="1">
    <source>
        <dbReference type="SAM" id="MobiDB-lite"/>
    </source>
</evidence>
<gene>
    <name evidence="2" type="ORF">MKZ38_000538</name>
</gene>
<protein>
    <submittedName>
        <fullName evidence="2">Uncharacterized protein</fullName>
    </submittedName>
</protein>
<evidence type="ECO:0000313" key="3">
    <source>
        <dbReference type="Proteomes" id="UP001201980"/>
    </source>
</evidence>
<proteinExistence type="predicted"/>
<dbReference type="Proteomes" id="UP001201980">
    <property type="component" value="Unassembled WGS sequence"/>
</dbReference>
<keyword evidence="3" id="KW-1185">Reference proteome</keyword>
<name>A0AAD5RST6_9PEZI</name>
<sequence length="84" mass="8983">MCVVLEVTGNELKYTFYPNSGRSDDVSPSIPPPSPGKALVVALDVLSEEENGPGCLPPPEWAGLDRGRKEPAGPDTQMILLPEH</sequence>
<evidence type="ECO:0000313" key="2">
    <source>
        <dbReference type="EMBL" id="KAJ2902488.1"/>
    </source>
</evidence>
<accession>A0AAD5RST6</accession>
<organism evidence="2 3">
    <name type="scientific">Zalerion maritima</name>
    <dbReference type="NCBI Taxonomy" id="339359"/>
    <lineage>
        <taxon>Eukaryota</taxon>
        <taxon>Fungi</taxon>
        <taxon>Dikarya</taxon>
        <taxon>Ascomycota</taxon>
        <taxon>Pezizomycotina</taxon>
        <taxon>Sordariomycetes</taxon>
        <taxon>Lulworthiomycetidae</taxon>
        <taxon>Lulworthiales</taxon>
        <taxon>Lulworthiaceae</taxon>
        <taxon>Zalerion</taxon>
    </lineage>
</organism>
<feature type="region of interest" description="Disordered" evidence="1">
    <location>
        <begin position="50"/>
        <end position="75"/>
    </location>
</feature>
<dbReference type="EMBL" id="JAKWBI020000111">
    <property type="protein sequence ID" value="KAJ2902488.1"/>
    <property type="molecule type" value="Genomic_DNA"/>
</dbReference>